<name>A0A9E2F589_PSYF1</name>
<dbReference type="InterPro" id="IPR007710">
    <property type="entry name" value="Nucleoside_deoxyribTrfase"/>
</dbReference>
<evidence type="ECO:0000313" key="3">
    <source>
        <dbReference type="EMBL" id="MBT9145946.1"/>
    </source>
</evidence>
<dbReference type="Gene3D" id="3.40.50.450">
    <property type="match status" value="1"/>
</dbReference>
<sequence>MMIERARQIVNEALSLMERKNKDYSNNTGNNLVITGLPGMVTRLTDKVSRLRNLINNQEVNFESVQDTLQDILNYSIIAKMIEEGSWGKSCMIYLAGPIDGVDDDTANSWRINITSLLTKAGYNTFNPVTPYKCGSYDLHYKEQVMEIDKAAIRACDILIANLNSSGRAFGTVREIEYAKTLNKRVIIVCDNLTSVFAADLEVVPNFTEVLKLLGQ</sequence>
<gene>
    <name evidence="3" type="ORF">DDT42_01824</name>
</gene>
<dbReference type="AlphaFoldDB" id="A0A9E2F589"/>
<proteinExistence type="predicted"/>
<protein>
    <recommendedName>
        <fullName evidence="2">Nucleotide modification associated domain-containing protein</fullName>
    </recommendedName>
</protein>
<dbReference type="EMBL" id="QLTW01000237">
    <property type="protein sequence ID" value="MBT9145946.1"/>
    <property type="molecule type" value="Genomic_DNA"/>
</dbReference>
<feature type="coiled-coil region" evidence="1">
    <location>
        <begin position="3"/>
        <end position="61"/>
    </location>
</feature>
<dbReference type="Proteomes" id="UP000811545">
    <property type="component" value="Unassembled WGS sequence"/>
</dbReference>
<feature type="domain" description="Nucleotide modification associated" evidence="2">
    <location>
        <begin position="20"/>
        <end position="80"/>
    </location>
</feature>
<dbReference type="InterPro" id="IPR011630">
    <property type="entry name" value="DUF1599"/>
</dbReference>
<reference evidence="3 4" key="1">
    <citation type="journal article" date="2021" name="bioRxiv">
        <title>Unique metabolic strategies in Hadean analogues reveal hints for primordial physiology.</title>
        <authorList>
            <person name="Nobu M.K."/>
            <person name="Nakai R."/>
            <person name="Tamazawa S."/>
            <person name="Mori H."/>
            <person name="Toyoda A."/>
            <person name="Ijiri A."/>
            <person name="Suzuki S."/>
            <person name="Kurokawa K."/>
            <person name="Kamagata Y."/>
            <person name="Tamaki H."/>
        </authorList>
    </citation>
    <scope>NUCLEOTIDE SEQUENCE [LARGE SCALE GENOMIC DNA]</scope>
    <source>
        <strain evidence="3">BS525</strain>
    </source>
</reference>
<dbReference type="Pfam" id="PF07659">
    <property type="entry name" value="DUF1599"/>
    <property type="match status" value="1"/>
</dbReference>
<dbReference type="SUPFAM" id="SSF52309">
    <property type="entry name" value="N-(deoxy)ribosyltransferase-like"/>
    <property type="match status" value="1"/>
</dbReference>
<dbReference type="Pfam" id="PF05014">
    <property type="entry name" value="Nuc_deoxyrib_tr"/>
    <property type="match status" value="1"/>
</dbReference>
<evidence type="ECO:0000313" key="4">
    <source>
        <dbReference type="Proteomes" id="UP000811545"/>
    </source>
</evidence>
<keyword evidence="1" id="KW-0175">Coiled coil</keyword>
<organism evidence="3 4">
    <name type="scientific">Psychracetigena formicireducens</name>
    <dbReference type="NCBI Taxonomy" id="2986056"/>
    <lineage>
        <taxon>Bacteria</taxon>
        <taxon>Bacillati</taxon>
        <taxon>Candidatus Lithacetigenota</taxon>
        <taxon>Candidatus Psychracetigena</taxon>
    </lineage>
</organism>
<evidence type="ECO:0000256" key="1">
    <source>
        <dbReference type="SAM" id="Coils"/>
    </source>
</evidence>
<accession>A0A9E2F589</accession>
<comment type="caution">
    <text evidence="3">The sequence shown here is derived from an EMBL/GenBank/DDBJ whole genome shotgun (WGS) entry which is preliminary data.</text>
</comment>
<evidence type="ECO:0000259" key="2">
    <source>
        <dbReference type="Pfam" id="PF07659"/>
    </source>
</evidence>